<evidence type="ECO:0000256" key="2">
    <source>
        <dbReference type="ARBA" id="ARBA00023235"/>
    </source>
</evidence>
<evidence type="ECO:0000256" key="3">
    <source>
        <dbReference type="PIRSR" id="PIRSR606225-1"/>
    </source>
</evidence>
<comment type="catalytic activity">
    <reaction evidence="5">
        <text>a uridine in RNA = a pseudouridine in RNA</text>
        <dbReference type="Rhea" id="RHEA:48348"/>
        <dbReference type="Rhea" id="RHEA-COMP:12068"/>
        <dbReference type="Rhea" id="RHEA-COMP:12069"/>
        <dbReference type="ChEBI" id="CHEBI:65314"/>
        <dbReference type="ChEBI" id="CHEBI:65315"/>
    </reaction>
</comment>
<dbReference type="CDD" id="cd02869">
    <property type="entry name" value="PseudoU_synth_RluA_like"/>
    <property type="match status" value="1"/>
</dbReference>
<dbReference type="Proteomes" id="UP000823914">
    <property type="component" value="Unassembled WGS sequence"/>
</dbReference>
<dbReference type="SUPFAM" id="SSF55120">
    <property type="entry name" value="Pseudouridine synthase"/>
    <property type="match status" value="1"/>
</dbReference>
<accession>A0A9E2L219</accession>
<dbReference type="Gene3D" id="3.30.2350.10">
    <property type="entry name" value="Pseudouridine synthase"/>
    <property type="match status" value="1"/>
</dbReference>
<dbReference type="AlphaFoldDB" id="A0A9E2L219"/>
<evidence type="ECO:0000256" key="1">
    <source>
        <dbReference type="ARBA" id="ARBA00010876"/>
    </source>
</evidence>
<dbReference type="EMBL" id="JAHLFV010000054">
    <property type="protein sequence ID" value="MBU3849388.1"/>
    <property type="molecule type" value="Genomic_DNA"/>
</dbReference>
<dbReference type="GO" id="GO:0009982">
    <property type="term" value="F:pseudouridine synthase activity"/>
    <property type="evidence" value="ECO:0007669"/>
    <property type="project" value="InterPro"/>
</dbReference>
<dbReference type="EC" id="5.4.99.-" evidence="5"/>
<dbReference type="InterPro" id="IPR050188">
    <property type="entry name" value="RluA_PseudoU_synthase"/>
</dbReference>
<dbReference type="InterPro" id="IPR020103">
    <property type="entry name" value="PsdUridine_synth_cat_dom_sf"/>
</dbReference>
<dbReference type="GO" id="GO:0003723">
    <property type="term" value="F:RNA binding"/>
    <property type="evidence" value="ECO:0007669"/>
    <property type="project" value="UniProtKB-KW"/>
</dbReference>
<comment type="similarity">
    <text evidence="1 5">Belongs to the pseudouridine synthase RluA family.</text>
</comment>
<evidence type="ECO:0000313" key="8">
    <source>
        <dbReference type="Proteomes" id="UP000823914"/>
    </source>
</evidence>
<name>A0A9E2L219_9SPIR</name>
<dbReference type="PROSITE" id="PS50889">
    <property type="entry name" value="S4"/>
    <property type="match status" value="1"/>
</dbReference>
<reference evidence="7" key="2">
    <citation type="submission" date="2021-04" db="EMBL/GenBank/DDBJ databases">
        <authorList>
            <person name="Gilroy R."/>
        </authorList>
    </citation>
    <scope>NUCLEOTIDE SEQUENCE</scope>
    <source>
        <strain evidence="7">Gambia15-2214</strain>
    </source>
</reference>
<comment type="function">
    <text evidence="5">Responsible for synthesis of pseudouridine from uracil.</text>
</comment>
<dbReference type="PANTHER" id="PTHR21600">
    <property type="entry name" value="MITOCHONDRIAL RNA PSEUDOURIDINE SYNTHASE"/>
    <property type="match status" value="1"/>
</dbReference>
<keyword evidence="2 5" id="KW-0413">Isomerase</keyword>
<comment type="caution">
    <text evidence="7">The sequence shown here is derived from an EMBL/GenBank/DDBJ whole genome shotgun (WGS) entry which is preliminary data.</text>
</comment>
<dbReference type="InterPro" id="IPR006225">
    <property type="entry name" value="PsdUridine_synth_RluC/D"/>
</dbReference>
<dbReference type="PANTHER" id="PTHR21600:SF44">
    <property type="entry name" value="RIBOSOMAL LARGE SUBUNIT PSEUDOURIDINE SYNTHASE D"/>
    <property type="match status" value="1"/>
</dbReference>
<evidence type="ECO:0000259" key="6">
    <source>
        <dbReference type="Pfam" id="PF00849"/>
    </source>
</evidence>
<reference evidence="7" key="1">
    <citation type="journal article" date="2021" name="PeerJ">
        <title>Extensive microbial diversity within the chicken gut microbiome revealed by metagenomics and culture.</title>
        <authorList>
            <person name="Gilroy R."/>
            <person name="Ravi A."/>
            <person name="Getino M."/>
            <person name="Pursley I."/>
            <person name="Horton D.L."/>
            <person name="Alikhan N.F."/>
            <person name="Baker D."/>
            <person name="Gharbi K."/>
            <person name="Hall N."/>
            <person name="Watson M."/>
            <person name="Adriaenssens E.M."/>
            <person name="Foster-Nyarko E."/>
            <person name="Jarju S."/>
            <person name="Secka A."/>
            <person name="Antonio M."/>
            <person name="Oren A."/>
            <person name="Chaudhuri R.R."/>
            <person name="La Ragione R."/>
            <person name="Hildebrand F."/>
            <person name="Pallen M.J."/>
        </authorList>
    </citation>
    <scope>NUCLEOTIDE SEQUENCE</scope>
    <source>
        <strain evidence="7">Gambia15-2214</strain>
    </source>
</reference>
<dbReference type="NCBIfam" id="TIGR00005">
    <property type="entry name" value="rluA_subfam"/>
    <property type="match status" value="1"/>
</dbReference>
<feature type="active site" evidence="3">
    <location>
        <position position="142"/>
    </location>
</feature>
<dbReference type="GO" id="GO:0000455">
    <property type="term" value="P:enzyme-directed rRNA pseudouridine synthesis"/>
    <property type="evidence" value="ECO:0007669"/>
    <property type="project" value="TreeGrafter"/>
</dbReference>
<dbReference type="GO" id="GO:0140098">
    <property type="term" value="F:catalytic activity, acting on RNA"/>
    <property type="evidence" value="ECO:0007669"/>
    <property type="project" value="UniProtKB-ARBA"/>
</dbReference>
<dbReference type="Pfam" id="PF00849">
    <property type="entry name" value="PseudoU_synth_2"/>
    <property type="match status" value="1"/>
</dbReference>
<evidence type="ECO:0000313" key="7">
    <source>
        <dbReference type="EMBL" id="MBU3849388.1"/>
    </source>
</evidence>
<dbReference type="Gene3D" id="3.10.290.10">
    <property type="entry name" value="RNA-binding S4 domain"/>
    <property type="match status" value="1"/>
</dbReference>
<evidence type="ECO:0000256" key="4">
    <source>
        <dbReference type="PROSITE-ProRule" id="PRU00182"/>
    </source>
</evidence>
<keyword evidence="4" id="KW-0694">RNA-binding</keyword>
<protein>
    <recommendedName>
        <fullName evidence="5">Pseudouridine synthase</fullName>
        <ecNumber evidence="5">5.4.99.-</ecNumber>
    </recommendedName>
</protein>
<proteinExistence type="inferred from homology"/>
<evidence type="ECO:0000256" key="5">
    <source>
        <dbReference type="RuleBase" id="RU362028"/>
    </source>
</evidence>
<dbReference type="InterPro" id="IPR006145">
    <property type="entry name" value="PsdUridine_synth_RsuA/RluA"/>
</dbReference>
<feature type="domain" description="Pseudouridine synthase RsuA/RluA-like" evidence="6">
    <location>
        <begin position="93"/>
        <end position="248"/>
    </location>
</feature>
<sequence>MNSVSITVTENIEGSRVDKFLSEQEIVKEACGSNNRSHLQNIIQDLTVNGKKAKFSAKVRTGDRIQFSWEPLIPTDIEPQNIPLDIVYEDHRVTVVNKKQGMVTHPGAGNWTGTLVNALLFHWGKSSVNQEACRPGIVHRLDKDTSGVIITGKTLESQMWLQEQFQHRRVKKEYIAIVVGRPPEGKGHIKTQIVRDPKNRKQFKAETDATKGKFAHTVYRCIACYGPFSLMRLKLKTGRTHQIRVHMKYLGCPILGDPLYGSKNTVFPKATLMLHSRLLALRLSDQEEFTEFKAPVPLRFKKVLKVLHGKYEKCTL</sequence>
<gene>
    <name evidence="7" type="ORF">IAA16_02350</name>
</gene>
<dbReference type="InterPro" id="IPR036986">
    <property type="entry name" value="S4_RNA-bd_sf"/>
</dbReference>
<organism evidence="7 8">
    <name type="scientific">Candidatus Treponema excrementipullorum</name>
    <dbReference type="NCBI Taxonomy" id="2838768"/>
    <lineage>
        <taxon>Bacteria</taxon>
        <taxon>Pseudomonadati</taxon>
        <taxon>Spirochaetota</taxon>
        <taxon>Spirochaetia</taxon>
        <taxon>Spirochaetales</taxon>
        <taxon>Treponemataceae</taxon>
        <taxon>Treponema</taxon>
    </lineage>
</organism>